<feature type="domain" description="GGDEF" evidence="4">
    <location>
        <begin position="386"/>
        <end position="516"/>
    </location>
</feature>
<evidence type="ECO:0000256" key="2">
    <source>
        <dbReference type="ARBA" id="ARBA00034247"/>
    </source>
</evidence>
<name>A0A6N1X3D6_9BURK</name>
<dbReference type="PANTHER" id="PTHR45138:SF9">
    <property type="entry name" value="DIGUANYLATE CYCLASE DGCM-RELATED"/>
    <property type="match status" value="1"/>
</dbReference>
<dbReference type="PROSITE" id="PS50887">
    <property type="entry name" value="GGDEF"/>
    <property type="match status" value="1"/>
</dbReference>
<dbReference type="InterPro" id="IPR043128">
    <property type="entry name" value="Rev_trsase/Diguanyl_cyclase"/>
</dbReference>
<dbReference type="PANTHER" id="PTHR45138">
    <property type="entry name" value="REGULATORY COMPONENTS OF SENSORY TRANSDUCTION SYSTEM"/>
    <property type="match status" value="1"/>
</dbReference>
<dbReference type="FunFam" id="3.30.70.270:FF:000001">
    <property type="entry name" value="Diguanylate cyclase domain protein"/>
    <property type="match status" value="1"/>
</dbReference>
<dbReference type="CDD" id="cd01949">
    <property type="entry name" value="GGDEF"/>
    <property type="match status" value="1"/>
</dbReference>
<dbReference type="InterPro" id="IPR000160">
    <property type="entry name" value="GGDEF_dom"/>
</dbReference>
<gene>
    <name evidence="5" type="ORF">HUK68_04720</name>
</gene>
<dbReference type="NCBIfam" id="TIGR00254">
    <property type="entry name" value="GGDEF"/>
    <property type="match status" value="1"/>
</dbReference>
<dbReference type="Gene3D" id="3.30.450.20">
    <property type="entry name" value="PAS domain"/>
    <property type="match status" value="1"/>
</dbReference>
<dbReference type="EMBL" id="CP054840">
    <property type="protein sequence ID" value="QKV52260.1"/>
    <property type="molecule type" value="Genomic_DNA"/>
</dbReference>
<evidence type="ECO:0000259" key="4">
    <source>
        <dbReference type="PROSITE" id="PS50887"/>
    </source>
</evidence>
<feature type="transmembrane region" description="Helical" evidence="3">
    <location>
        <begin position="12"/>
        <end position="30"/>
    </location>
</feature>
<dbReference type="AlphaFoldDB" id="A0A6N1X3D6"/>
<evidence type="ECO:0000313" key="5">
    <source>
        <dbReference type="EMBL" id="QKV52260.1"/>
    </source>
</evidence>
<evidence type="ECO:0000313" key="6">
    <source>
        <dbReference type="Proteomes" id="UP000509579"/>
    </source>
</evidence>
<dbReference type="GO" id="GO:0052621">
    <property type="term" value="F:diguanylate cyclase activity"/>
    <property type="evidence" value="ECO:0007669"/>
    <property type="project" value="UniProtKB-EC"/>
</dbReference>
<keyword evidence="3" id="KW-0812">Transmembrane</keyword>
<keyword evidence="6" id="KW-1185">Reference proteome</keyword>
<dbReference type="InterPro" id="IPR050469">
    <property type="entry name" value="Diguanylate_Cyclase"/>
</dbReference>
<comment type="catalytic activity">
    <reaction evidence="2">
        <text>2 GTP = 3',3'-c-di-GMP + 2 diphosphate</text>
        <dbReference type="Rhea" id="RHEA:24898"/>
        <dbReference type="ChEBI" id="CHEBI:33019"/>
        <dbReference type="ChEBI" id="CHEBI:37565"/>
        <dbReference type="ChEBI" id="CHEBI:58805"/>
        <dbReference type="EC" id="2.7.7.65"/>
    </reaction>
</comment>
<keyword evidence="3" id="KW-1133">Transmembrane helix</keyword>
<accession>A0A6N1X3D6</accession>
<organism evidence="5 6">
    <name type="scientific">Comamonas antarctica</name>
    <dbReference type="NCBI Taxonomy" id="2743470"/>
    <lineage>
        <taxon>Bacteria</taxon>
        <taxon>Pseudomonadati</taxon>
        <taxon>Pseudomonadota</taxon>
        <taxon>Betaproteobacteria</taxon>
        <taxon>Burkholderiales</taxon>
        <taxon>Comamonadaceae</taxon>
        <taxon>Comamonas</taxon>
    </lineage>
</organism>
<evidence type="ECO:0000256" key="1">
    <source>
        <dbReference type="ARBA" id="ARBA00012528"/>
    </source>
</evidence>
<dbReference type="InterPro" id="IPR029787">
    <property type="entry name" value="Nucleotide_cyclase"/>
</dbReference>
<evidence type="ECO:0000256" key="3">
    <source>
        <dbReference type="SAM" id="Phobius"/>
    </source>
</evidence>
<dbReference type="KEGG" id="aant:HUK68_04720"/>
<keyword evidence="3" id="KW-0472">Membrane</keyword>
<dbReference type="SMART" id="SM00267">
    <property type="entry name" value="GGDEF"/>
    <property type="match status" value="1"/>
</dbReference>
<sequence length="517" mass="56557">MPPNLLRRPAFFWIATGGVVMLLAAAVSFVHQLREVQLQAEHNFSSRTALVQKFVTLNLDKLEVMSLLLRQHYHAPPAPGATALPATQPHGALWEIQLPLVLPGTDEGDAQRTAVVTGPMPQQPSPQQQREILAAAAMAPQIRSAFKYDPDVFRLYYLSAQKFLYLASRSGDEHVHFSEALYQRRYWSVAGPANNPARRTVLHGPYPDAGGLGMVVTFAQPVHDGDRFLGIVALDLGVDKLQRLTTVGRSAGSSLLIDASEGLVISAADMTPGQPVRAPLPDGTLRWQKDSDGTRWLHSQVAKDDLSLVHRLPRNTLYAAAAARSVDTWIIVLLSGGLFVLALRLRRAVSEVQWLTQIDPLTQVLNRRGLQQQSRALLALARRKRLAVALAIYDIDHFKKINDSYGHPIGDEVLKQLGKNLQAGLRKSDLFCRWGGEEFVLLMVLDVPENASVVAERMRQIAQQARIPTDGSGITLSAGVVVLADGESIDAAVTRADQHLYAAKAAGRNRIVFGGAN</sequence>
<dbReference type="Gene3D" id="3.30.70.270">
    <property type="match status" value="1"/>
</dbReference>
<protein>
    <recommendedName>
        <fullName evidence="1">diguanylate cyclase</fullName>
        <ecNumber evidence="1">2.7.7.65</ecNumber>
    </recommendedName>
</protein>
<reference evidence="5 6" key="1">
    <citation type="submission" date="2020-06" db="EMBL/GenBank/DDBJ databases">
        <title>Acidovorax antarctica sp. nov., isolated from Corinth ice sheet soil, Antarctic Fields Peninsula.</title>
        <authorList>
            <person name="Xu Q."/>
            <person name="Peng F."/>
        </authorList>
    </citation>
    <scope>NUCLEOTIDE SEQUENCE [LARGE SCALE GENOMIC DNA]</scope>
    <source>
        <strain evidence="5 6">16-35-5</strain>
    </source>
</reference>
<dbReference type="SUPFAM" id="SSF55073">
    <property type="entry name" value="Nucleotide cyclase"/>
    <property type="match status" value="1"/>
</dbReference>
<dbReference type="Proteomes" id="UP000509579">
    <property type="component" value="Chromosome"/>
</dbReference>
<proteinExistence type="predicted"/>
<dbReference type="RefSeq" id="WP_175503141.1">
    <property type="nucleotide sequence ID" value="NZ_CP054840.1"/>
</dbReference>
<dbReference type="EC" id="2.7.7.65" evidence="1"/>
<dbReference type="Pfam" id="PF00990">
    <property type="entry name" value="GGDEF"/>
    <property type="match status" value="1"/>
</dbReference>